<dbReference type="GO" id="GO:0006357">
    <property type="term" value="P:regulation of transcription by RNA polymerase II"/>
    <property type="evidence" value="ECO:0007669"/>
    <property type="project" value="InterPro"/>
</dbReference>
<dbReference type="AlphaFoldDB" id="A0A1Q9EU76"/>
<accession>A0A1Q9EU76</accession>
<protein>
    <submittedName>
        <fullName evidence="1">Cyclin-L2</fullName>
    </submittedName>
</protein>
<dbReference type="PANTHER" id="PTHR10026">
    <property type="entry name" value="CYCLIN"/>
    <property type="match status" value="1"/>
</dbReference>
<evidence type="ECO:0000313" key="2">
    <source>
        <dbReference type="Proteomes" id="UP000186817"/>
    </source>
</evidence>
<sequence length="182" mass="20800">MTVEKQILKEFGFAMSTFLQPPHRYLLQFLQRMMPGKAIGEFAQTSWNYLNDSFRTTLCCEYQPHEIAAASLFLAADKLGIHLPNQPPWWKDCHTRYEDMAHIATTIADLYRQPAPRLLFVHGKMQDPTEVPTFMRSPSDDGSSLINLIQGFYHVLSGQVLVDGVSLEDLDDEWLRAQLGIV</sequence>
<dbReference type="SUPFAM" id="SSF52540">
    <property type="entry name" value="P-loop containing nucleoside triphosphate hydrolases"/>
    <property type="match status" value="1"/>
</dbReference>
<organism evidence="1 2">
    <name type="scientific">Symbiodinium microadriaticum</name>
    <name type="common">Dinoflagellate</name>
    <name type="synonym">Zooxanthella microadriatica</name>
    <dbReference type="NCBI Taxonomy" id="2951"/>
    <lineage>
        <taxon>Eukaryota</taxon>
        <taxon>Sar</taxon>
        <taxon>Alveolata</taxon>
        <taxon>Dinophyceae</taxon>
        <taxon>Suessiales</taxon>
        <taxon>Symbiodiniaceae</taxon>
        <taxon>Symbiodinium</taxon>
    </lineage>
</organism>
<dbReference type="Gene3D" id="1.10.472.10">
    <property type="entry name" value="Cyclin-like"/>
    <property type="match status" value="1"/>
</dbReference>
<dbReference type="InterPro" id="IPR036915">
    <property type="entry name" value="Cyclin-like_sf"/>
</dbReference>
<reference evidence="1 2" key="1">
    <citation type="submission" date="2016-02" db="EMBL/GenBank/DDBJ databases">
        <title>Genome analysis of coral dinoflagellate symbionts highlights evolutionary adaptations to a symbiotic lifestyle.</title>
        <authorList>
            <person name="Aranda M."/>
            <person name="Li Y."/>
            <person name="Liew Y.J."/>
            <person name="Baumgarten S."/>
            <person name="Simakov O."/>
            <person name="Wilson M."/>
            <person name="Piel J."/>
            <person name="Ashoor H."/>
            <person name="Bougouffa S."/>
            <person name="Bajic V.B."/>
            <person name="Ryu T."/>
            <person name="Ravasi T."/>
            <person name="Bayer T."/>
            <person name="Micklem G."/>
            <person name="Kim H."/>
            <person name="Bhak J."/>
            <person name="Lajeunesse T.C."/>
            <person name="Voolstra C.R."/>
        </authorList>
    </citation>
    <scope>NUCLEOTIDE SEQUENCE [LARGE SCALE GENOMIC DNA]</scope>
    <source>
        <strain evidence="1 2">CCMP2467</strain>
    </source>
</reference>
<evidence type="ECO:0000313" key="1">
    <source>
        <dbReference type="EMBL" id="OLQ10976.1"/>
    </source>
</evidence>
<dbReference type="CDD" id="cd20533">
    <property type="entry name" value="CYCLIN_CCNL_rpt2"/>
    <property type="match status" value="1"/>
</dbReference>
<dbReference type="EMBL" id="LSRX01000068">
    <property type="protein sequence ID" value="OLQ10976.1"/>
    <property type="molecule type" value="Genomic_DNA"/>
</dbReference>
<gene>
    <name evidence="1" type="primary">ccnl2</name>
    <name evidence="1" type="ORF">AK812_SmicGene5287</name>
</gene>
<keyword evidence="2" id="KW-1185">Reference proteome</keyword>
<proteinExistence type="predicted"/>
<name>A0A1Q9EU76_SYMMI</name>
<dbReference type="Proteomes" id="UP000186817">
    <property type="component" value="Unassembled WGS sequence"/>
</dbReference>
<dbReference type="InterPro" id="IPR027417">
    <property type="entry name" value="P-loop_NTPase"/>
</dbReference>
<dbReference type="InterPro" id="IPR043198">
    <property type="entry name" value="Cyclin/Ssn8"/>
</dbReference>
<comment type="caution">
    <text evidence="1">The sequence shown here is derived from an EMBL/GenBank/DDBJ whole genome shotgun (WGS) entry which is preliminary data.</text>
</comment>
<dbReference type="Gene3D" id="3.40.50.300">
    <property type="entry name" value="P-loop containing nucleotide triphosphate hydrolases"/>
    <property type="match status" value="1"/>
</dbReference>
<dbReference type="GO" id="GO:0016538">
    <property type="term" value="F:cyclin-dependent protein serine/threonine kinase regulator activity"/>
    <property type="evidence" value="ECO:0007669"/>
    <property type="project" value="InterPro"/>
</dbReference>
<dbReference type="SUPFAM" id="SSF47954">
    <property type="entry name" value="Cyclin-like"/>
    <property type="match status" value="1"/>
</dbReference>
<dbReference type="OrthoDB" id="10264655at2759"/>